<dbReference type="Pfam" id="PF07716">
    <property type="entry name" value="bZIP_2"/>
    <property type="match status" value="1"/>
</dbReference>
<comment type="subcellular location">
    <subcellularLocation>
        <location evidence="1">Nucleus</location>
    </subcellularLocation>
</comment>
<organism evidence="9 10">
    <name type="scientific">Elysia crispata</name>
    <name type="common">lettuce slug</name>
    <dbReference type="NCBI Taxonomy" id="231223"/>
    <lineage>
        <taxon>Eukaryota</taxon>
        <taxon>Metazoa</taxon>
        <taxon>Spiralia</taxon>
        <taxon>Lophotrochozoa</taxon>
        <taxon>Mollusca</taxon>
        <taxon>Gastropoda</taxon>
        <taxon>Heterobranchia</taxon>
        <taxon>Euthyneura</taxon>
        <taxon>Panpulmonata</taxon>
        <taxon>Sacoglossa</taxon>
        <taxon>Placobranchoidea</taxon>
        <taxon>Plakobranchidae</taxon>
        <taxon>Elysia</taxon>
    </lineage>
</organism>
<feature type="compositionally biased region" description="Polar residues" evidence="7">
    <location>
        <begin position="75"/>
        <end position="90"/>
    </location>
</feature>
<comment type="caution">
    <text evidence="9">The sequence shown here is derived from an EMBL/GenBank/DDBJ whole genome shotgun (WGS) entry which is preliminary data.</text>
</comment>
<evidence type="ECO:0000256" key="7">
    <source>
        <dbReference type="SAM" id="MobiDB-lite"/>
    </source>
</evidence>
<dbReference type="PANTHER" id="PTHR11988">
    <property type="entry name" value="THYROTROPH EMBRYONIC FACTOR RELATED"/>
    <property type="match status" value="1"/>
</dbReference>
<reference evidence="9" key="1">
    <citation type="journal article" date="2023" name="G3 (Bethesda)">
        <title>A reference genome for the long-term kleptoplast-retaining sea slug Elysia crispata morphotype clarki.</title>
        <authorList>
            <person name="Eastman K.E."/>
            <person name="Pendleton A.L."/>
            <person name="Shaikh M.A."/>
            <person name="Suttiyut T."/>
            <person name="Ogas R."/>
            <person name="Tomko P."/>
            <person name="Gavelis G."/>
            <person name="Widhalm J.R."/>
            <person name="Wisecaver J.H."/>
        </authorList>
    </citation>
    <scope>NUCLEOTIDE SEQUENCE</scope>
    <source>
        <strain evidence="9">ECLA1</strain>
    </source>
</reference>
<dbReference type="AlphaFoldDB" id="A0AAE1EDG5"/>
<feature type="region of interest" description="Disordered" evidence="7">
    <location>
        <begin position="219"/>
        <end position="390"/>
    </location>
</feature>
<feature type="compositionally biased region" description="Basic and acidic residues" evidence="7">
    <location>
        <begin position="39"/>
        <end position="48"/>
    </location>
</feature>
<keyword evidence="4" id="KW-0238">DNA-binding</keyword>
<dbReference type="Proteomes" id="UP001283361">
    <property type="component" value="Unassembled WGS sequence"/>
</dbReference>
<feature type="compositionally biased region" description="Basic and acidic residues" evidence="7">
    <location>
        <begin position="362"/>
        <end position="390"/>
    </location>
</feature>
<dbReference type="InterPro" id="IPR040223">
    <property type="entry name" value="PAR_bZIP"/>
</dbReference>
<dbReference type="CDD" id="cd14695">
    <property type="entry name" value="bZIP_HLF"/>
    <property type="match status" value="1"/>
</dbReference>
<keyword evidence="6" id="KW-0539">Nucleus</keyword>
<protein>
    <recommendedName>
        <fullName evidence="8">BZIP domain-containing protein</fullName>
    </recommendedName>
</protein>
<gene>
    <name evidence="9" type="ORF">RRG08_001943</name>
</gene>
<dbReference type="InterPro" id="IPR046347">
    <property type="entry name" value="bZIP_sf"/>
</dbReference>
<comment type="similarity">
    <text evidence="2">Belongs to the bZIP family. NFIL3 subfamily.</text>
</comment>
<dbReference type="SUPFAM" id="SSF57959">
    <property type="entry name" value="Leucine zipper domain"/>
    <property type="match status" value="1"/>
</dbReference>
<feature type="compositionally biased region" description="Low complexity" evidence="7">
    <location>
        <begin position="147"/>
        <end position="157"/>
    </location>
</feature>
<dbReference type="PROSITE" id="PS50217">
    <property type="entry name" value="BZIP"/>
    <property type="match status" value="1"/>
</dbReference>
<dbReference type="InterPro" id="IPR004827">
    <property type="entry name" value="bZIP"/>
</dbReference>
<dbReference type="GO" id="GO:0005634">
    <property type="term" value="C:nucleus"/>
    <property type="evidence" value="ECO:0007669"/>
    <property type="project" value="UniProtKB-SubCell"/>
</dbReference>
<proteinExistence type="inferred from homology"/>
<evidence type="ECO:0000256" key="4">
    <source>
        <dbReference type="ARBA" id="ARBA00023125"/>
    </source>
</evidence>
<feature type="compositionally biased region" description="Gly residues" evidence="7">
    <location>
        <begin position="226"/>
        <end position="236"/>
    </location>
</feature>
<dbReference type="EMBL" id="JAWDGP010000218">
    <property type="protein sequence ID" value="KAK3802680.1"/>
    <property type="molecule type" value="Genomic_DNA"/>
</dbReference>
<feature type="compositionally biased region" description="Polar residues" evidence="7">
    <location>
        <begin position="247"/>
        <end position="268"/>
    </location>
</feature>
<feature type="compositionally biased region" description="Polar residues" evidence="7">
    <location>
        <begin position="328"/>
        <end position="344"/>
    </location>
</feature>
<dbReference type="GO" id="GO:0000978">
    <property type="term" value="F:RNA polymerase II cis-regulatory region sequence-specific DNA binding"/>
    <property type="evidence" value="ECO:0007669"/>
    <property type="project" value="TreeGrafter"/>
</dbReference>
<evidence type="ECO:0000313" key="9">
    <source>
        <dbReference type="EMBL" id="KAK3802680.1"/>
    </source>
</evidence>
<evidence type="ECO:0000256" key="3">
    <source>
        <dbReference type="ARBA" id="ARBA00023015"/>
    </source>
</evidence>
<dbReference type="FunFam" id="1.20.5.170:FF:000025">
    <property type="entry name" value="nuclear factor interleukin-3-regulated protein-like"/>
    <property type="match status" value="1"/>
</dbReference>
<keyword evidence="10" id="KW-1185">Reference proteome</keyword>
<name>A0AAE1EDG5_9GAST</name>
<feature type="compositionally biased region" description="Low complexity" evidence="7">
    <location>
        <begin position="280"/>
        <end position="313"/>
    </location>
</feature>
<sequence length="430" mass="45562">MTMSEGALDLSISSQPSQRVLRGDHGGSDSGRASTDSTSSDHHDDVIRPPRLLPHQQPPSQQQQQHRVSPSHSHASQVHSGSIGDYNNSVAPRVYNHSPIGRERDPAELMSPGHLYKPPAHLLPTFTSSAGGGSSLPRSPPPPPQPHQSQLASGPALPGSPPLSAPPIGQENFEDGKPPMPALASDRISTSNNPPPNPDARVAPIRPFKMYPVDPFNVYSPSLLPGGMGGAGGGGTLSPTPIGLQSLYDSASPTSFPSFPLTHLTSHLLQRKRRAESRSDSSNSSSGVSSAVSTSMSSDATSNSTQSLISTSSGGTGDNNGGVTTSSPASPSKRSGENDSSAGSDSEKRIRGASPTSNDSSGAKKDDAYWDRRRKNNEAAKRSRDARRQKEEEIAMRAAFLEQENLKLRAQVAILKNETAKLHYMLYNRI</sequence>
<evidence type="ECO:0000313" key="10">
    <source>
        <dbReference type="Proteomes" id="UP001283361"/>
    </source>
</evidence>
<dbReference type="PANTHER" id="PTHR11988:SF56">
    <property type="entry name" value="TRANSCRIPTION FACTOR CES-2"/>
    <property type="match status" value="1"/>
</dbReference>
<feature type="compositionally biased region" description="Low complexity" evidence="7">
    <location>
        <begin position="49"/>
        <end position="74"/>
    </location>
</feature>
<evidence type="ECO:0000259" key="8">
    <source>
        <dbReference type="PROSITE" id="PS50217"/>
    </source>
</evidence>
<evidence type="ECO:0000256" key="1">
    <source>
        <dbReference type="ARBA" id="ARBA00004123"/>
    </source>
</evidence>
<feature type="region of interest" description="Disordered" evidence="7">
    <location>
        <begin position="1"/>
        <end position="204"/>
    </location>
</feature>
<keyword evidence="5" id="KW-0804">Transcription</keyword>
<dbReference type="Gene3D" id="1.20.5.170">
    <property type="match status" value="1"/>
</dbReference>
<accession>A0AAE1EDG5</accession>
<feature type="domain" description="BZIP" evidence="8">
    <location>
        <begin position="366"/>
        <end position="429"/>
    </location>
</feature>
<dbReference type="GO" id="GO:0000981">
    <property type="term" value="F:DNA-binding transcription factor activity, RNA polymerase II-specific"/>
    <property type="evidence" value="ECO:0007669"/>
    <property type="project" value="TreeGrafter"/>
</dbReference>
<evidence type="ECO:0000256" key="6">
    <source>
        <dbReference type="ARBA" id="ARBA00023242"/>
    </source>
</evidence>
<evidence type="ECO:0000256" key="2">
    <source>
        <dbReference type="ARBA" id="ARBA00006079"/>
    </source>
</evidence>
<keyword evidence="3" id="KW-0805">Transcription regulation</keyword>
<evidence type="ECO:0000256" key="5">
    <source>
        <dbReference type="ARBA" id="ARBA00023163"/>
    </source>
</evidence>
<dbReference type="SMART" id="SM00338">
    <property type="entry name" value="BRLZ"/>
    <property type="match status" value="1"/>
</dbReference>